<evidence type="ECO:0000259" key="2">
    <source>
        <dbReference type="Pfam" id="PF07786"/>
    </source>
</evidence>
<keyword evidence="1" id="KW-0812">Transmembrane</keyword>
<feature type="transmembrane region" description="Helical" evidence="1">
    <location>
        <begin position="139"/>
        <end position="158"/>
    </location>
</feature>
<feature type="transmembrane region" description="Helical" evidence="1">
    <location>
        <begin position="244"/>
        <end position="267"/>
    </location>
</feature>
<dbReference type="InterPro" id="IPR012429">
    <property type="entry name" value="HGSNAT_cat"/>
</dbReference>
<protein>
    <submittedName>
        <fullName evidence="3">DUF1624 domain-containing protein</fullName>
    </submittedName>
</protein>
<organism evidence="3 4">
    <name type="scientific">Microbacterium bovistercoris</name>
    <dbReference type="NCBI Taxonomy" id="2293570"/>
    <lineage>
        <taxon>Bacteria</taxon>
        <taxon>Bacillati</taxon>
        <taxon>Actinomycetota</taxon>
        <taxon>Actinomycetes</taxon>
        <taxon>Micrococcales</taxon>
        <taxon>Microbacteriaceae</taxon>
        <taxon>Microbacterium</taxon>
    </lineage>
</organism>
<dbReference type="AlphaFoldDB" id="A0A371NQH1"/>
<keyword evidence="1" id="KW-1133">Transmembrane helix</keyword>
<feature type="domain" description="Heparan-alpha-glucosaminide N-acetyltransferase catalytic" evidence="2">
    <location>
        <begin position="17"/>
        <end position="207"/>
    </location>
</feature>
<keyword evidence="1" id="KW-0472">Membrane</keyword>
<reference evidence="3 4" key="1">
    <citation type="submission" date="2018-08" db="EMBL/GenBank/DDBJ databases">
        <title>Isolation, diversity and antifungal activity of Actinobacteria from cow dung.</title>
        <authorList>
            <person name="Ling L."/>
        </authorList>
    </citation>
    <scope>NUCLEOTIDE SEQUENCE [LARGE SCALE GENOMIC DNA]</scope>
    <source>
        <strain evidence="3 4">NEAU-LLE</strain>
    </source>
</reference>
<dbReference type="Pfam" id="PF07786">
    <property type="entry name" value="HGSNAT_cat"/>
    <property type="match status" value="1"/>
</dbReference>
<accession>A0A371NQH1</accession>
<feature type="transmembrane region" description="Helical" evidence="1">
    <location>
        <begin position="116"/>
        <end position="132"/>
    </location>
</feature>
<feature type="transmembrane region" description="Helical" evidence="1">
    <location>
        <begin position="61"/>
        <end position="82"/>
    </location>
</feature>
<feature type="transmembrane region" description="Helical" evidence="1">
    <location>
        <begin position="207"/>
        <end position="224"/>
    </location>
</feature>
<feature type="transmembrane region" description="Helical" evidence="1">
    <location>
        <begin position="320"/>
        <end position="339"/>
    </location>
</feature>
<keyword evidence="4" id="KW-1185">Reference proteome</keyword>
<feature type="transmembrane region" description="Helical" evidence="1">
    <location>
        <begin position="287"/>
        <end position="305"/>
    </location>
</feature>
<proteinExistence type="predicted"/>
<evidence type="ECO:0000313" key="3">
    <source>
        <dbReference type="EMBL" id="REJ04401.1"/>
    </source>
</evidence>
<dbReference type="Proteomes" id="UP000262172">
    <property type="component" value="Unassembled WGS sequence"/>
</dbReference>
<evidence type="ECO:0000313" key="4">
    <source>
        <dbReference type="Proteomes" id="UP000262172"/>
    </source>
</evidence>
<dbReference type="EMBL" id="QUAB01000047">
    <property type="protein sequence ID" value="REJ04401.1"/>
    <property type="molecule type" value="Genomic_DNA"/>
</dbReference>
<comment type="caution">
    <text evidence="3">The sequence shown here is derived from an EMBL/GenBank/DDBJ whole genome shotgun (WGS) entry which is preliminary data.</text>
</comment>
<gene>
    <name evidence="3" type="ORF">DY023_16030</name>
</gene>
<name>A0A371NQH1_9MICO</name>
<dbReference type="OrthoDB" id="4966979at2"/>
<evidence type="ECO:0000256" key="1">
    <source>
        <dbReference type="SAM" id="Phobius"/>
    </source>
</evidence>
<sequence>MARGSAGRWQRLNGPARIGGVDLARGLAVIGMFAAHLLTTPEFWDWGDPSTWLIIVDGRSSILFATLAGVSIGLVTGGAVPLTGDRMRTARGRLAVRAGMLWVSGILLILTGVPVYVILPAYAILFLLALPFTRLTSSIVLSAAGGIGLVTAFVHPLLNELPLWYGPFGEEISAVLGWHYPFPVWLAFVLAGLGIARADVRRLRTQLWMLGAGSVLAALGYTGFEAPQDSPYLQQVLTADPHSSGLFEVFGTGGFAIAVIGACLLVCRGVVLRMLVLPLRATGAMPLTAYTAQLLIWAAVALAMIGDTGDLLAFQALEPFWPLTIGTVIGCTAWALLVGRGPLEWVLDRTAKIVVPARPRMVDRLNP</sequence>
<feature type="transmembrane region" description="Helical" evidence="1">
    <location>
        <begin position="178"/>
        <end position="195"/>
    </location>
</feature>
<dbReference type="RefSeq" id="WP_116243344.1">
    <property type="nucleotide sequence ID" value="NZ_QUAB01000047.1"/>
</dbReference>